<comment type="caution">
    <text evidence="2">The sequence shown here is derived from an EMBL/GenBank/DDBJ whole genome shotgun (WGS) entry which is preliminary data.</text>
</comment>
<name>A0A2J8JV99_PANTR</name>
<reference evidence="2 3" key="1">
    <citation type="submission" date="2017-12" db="EMBL/GenBank/DDBJ databases">
        <title>High-resolution comparative analysis of great ape genomes.</title>
        <authorList>
            <person name="Pollen A."/>
            <person name="Hastie A."/>
            <person name="Hormozdiari F."/>
            <person name="Dougherty M."/>
            <person name="Liu R."/>
            <person name="Chaisson M."/>
            <person name="Hoppe E."/>
            <person name="Hill C."/>
            <person name="Pang A."/>
            <person name="Hillier L."/>
            <person name="Baker C."/>
            <person name="Armstrong J."/>
            <person name="Shendure J."/>
            <person name="Paten B."/>
            <person name="Wilson R."/>
            <person name="Chao H."/>
            <person name="Schneider V."/>
            <person name="Ventura M."/>
            <person name="Kronenberg Z."/>
            <person name="Murali S."/>
            <person name="Gordon D."/>
            <person name="Cantsilieris S."/>
            <person name="Munson K."/>
            <person name="Nelson B."/>
            <person name="Raja A."/>
            <person name="Underwood J."/>
            <person name="Diekhans M."/>
            <person name="Fiddes I."/>
            <person name="Haussler D."/>
            <person name="Eichler E."/>
        </authorList>
    </citation>
    <scope>NUCLEOTIDE SEQUENCE [LARGE SCALE GENOMIC DNA]</scope>
    <source>
        <strain evidence="2">Yerkes chimp pedigree #C0471</strain>
    </source>
</reference>
<feature type="compositionally biased region" description="Low complexity" evidence="1">
    <location>
        <begin position="38"/>
        <end position="79"/>
    </location>
</feature>
<dbReference type="EMBL" id="NBAG03000421">
    <property type="protein sequence ID" value="PNI26695.1"/>
    <property type="molecule type" value="Genomic_DNA"/>
</dbReference>
<evidence type="ECO:0000313" key="3">
    <source>
        <dbReference type="Proteomes" id="UP000236370"/>
    </source>
</evidence>
<feature type="compositionally biased region" description="Pro residues" evidence="1">
    <location>
        <begin position="1"/>
        <end position="11"/>
    </location>
</feature>
<protein>
    <submittedName>
        <fullName evidence="2">SYT8 isoform 1</fullName>
    </submittedName>
</protein>
<evidence type="ECO:0000313" key="2">
    <source>
        <dbReference type="EMBL" id="PNI26695.1"/>
    </source>
</evidence>
<accession>A0A2J8JV99</accession>
<gene>
    <name evidence="2" type="ORF">CK820_G0044098</name>
</gene>
<feature type="region of interest" description="Disordered" evidence="1">
    <location>
        <begin position="1"/>
        <end position="79"/>
    </location>
</feature>
<sequence>MGHPPDSPSAPAPAGTTAIPGLIPDLVAGTPSWPLPQGPAGLSLPAPLPRASSSSPASSVLPAAAAATTGRSPGTRRPWVWAVPVAPPPPTWCNLMWMAWSPARGVLSNGGACSSPWSTTLEARRSGWA</sequence>
<organism evidence="2 3">
    <name type="scientific">Pan troglodytes</name>
    <name type="common">Chimpanzee</name>
    <dbReference type="NCBI Taxonomy" id="9598"/>
    <lineage>
        <taxon>Eukaryota</taxon>
        <taxon>Metazoa</taxon>
        <taxon>Chordata</taxon>
        <taxon>Craniata</taxon>
        <taxon>Vertebrata</taxon>
        <taxon>Euteleostomi</taxon>
        <taxon>Mammalia</taxon>
        <taxon>Eutheria</taxon>
        <taxon>Euarchontoglires</taxon>
        <taxon>Primates</taxon>
        <taxon>Haplorrhini</taxon>
        <taxon>Catarrhini</taxon>
        <taxon>Hominidae</taxon>
        <taxon>Pan</taxon>
    </lineage>
</organism>
<feature type="compositionally biased region" description="Low complexity" evidence="1">
    <location>
        <begin position="12"/>
        <end position="21"/>
    </location>
</feature>
<dbReference type="AlphaFoldDB" id="A0A2J8JV99"/>
<proteinExistence type="predicted"/>
<evidence type="ECO:0000256" key="1">
    <source>
        <dbReference type="SAM" id="MobiDB-lite"/>
    </source>
</evidence>
<dbReference type="Proteomes" id="UP000236370">
    <property type="component" value="Unassembled WGS sequence"/>
</dbReference>